<accession>A0A7S0Q028</accession>
<evidence type="ECO:0000313" key="2">
    <source>
        <dbReference type="EMBL" id="CAD8603137.1"/>
    </source>
</evidence>
<feature type="chain" id="PRO_5031378922" evidence="1">
    <location>
        <begin position="19"/>
        <end position="196"/>
    </location>
</feature>
<reference evidence="2" key="1">
    <citation type="submission" date="2021-01" db="EMBL/GenBank/DDBJ databases">
        <authorList>
            <person name="Corre E."/>
            <person name="Pelletier E."/>
            <person name="Niang G."/>
            <person name="Scheremetjew M."/>
            <person name="Finn R."/>
            <person name="Kale V."/>
            <person name="Holt S."/>
            <person name="Cochrane G."/>
            <person name="Meng A."/>
            <person name="Brown T."/>
            <person name="Cohen L."/>
        </authorList>
    </citation>
    <scope>NUCLEOTIDE SEQUENCE</scope>
    <source>
        <strain evidence="2">PLY182g</strain>
    </source>
</reference>
<sequence length="196" mass="21396">MAHWSSALVLMASSAVTALVIPAVVPSRACTVRMANPIDDEGNSVQGSERGVSFEEYVAGLGQEATLDAAKQAMLVLKEPEWNLAKMAVSATDEDFEISCSSMDYAEITIEVPPMMNTYEDYFYGLTADSHTSFKIEQDRSDPIEGRMQRRGGDPTAILLKCDPNGQSGEFVANLCFILPEEKGFSKYFQITCKAA</sequence>
<dbReference type="EMBL" id="HBEY01013394">
    <property type="protein sequence ID" value="CAD8603137.1"/>
    <property type="molecule type" value="Transcribed_RNA"/>
</dbReference>
<dbReference type="AlphaFoldDB" id="A0A7S0Q028"/>
<organism evidence="2">
    <name type="scientific">Coccolithus braarudii</name>
    <dbReference type="NCBI Taxonomy" id="221442"/>
    <lineage>
        <taxon>Eukaryota</taxon>
        <taxon>Haptista</taxon>
        <taxon>Haptophyta</taxon>
        <taxon>Prymnesiophyceae</taxon>
        <taxon>Coccolithales</taxon>
        <taxon>Coccolithaceae</taxon>
        <taxon>Coccolithus</taxon>
    </lineage>
</organism>
<evidence type="ECO:0000256" key="1">
    <source>
        <dbReference type="SAM" id="SignalP"/>
    </source>
</evidence>
<proteinExistence type="predicted"/>
<name>A0A7S0Q028_9EUKA</name>
<protein>
    <submittedName>
        <fullName evidence="2">Uncharacterized protein</fullName>
    </submittedName>
</protein>
<gene>
    <name evidence="2" type="ORF">CPEL01642_LOCUS6472</name>
</gene>
<feature type="signal peptide" evidence="1">
    <location>
        <begin position="1"/>
        <end position="18"/>
    </location>
</feature>
<keyword evidence="1" id="KW-0732">Signal</keyword>